<keyword evidence="2" id="KW-0677">Repeat</keyword>
<dbReference type="PANTHER" id="PTHR45982:SF1">
    <property type="entry name" value="REGULATOR OF CHROMOSOME CONDENSATION"/>
    <property type="match status" value="1"/>
</dbReference>
<feature type="domain" description="RCC1-like" evidence="4">
    <location>
        <begin position="140"/>
        <end position="398"/>
    </location>
</feature>
<dbReference type="InterPro" id="IPR036582">
    <property type="entry name" value="Mao_N_sf"/>
</dbReference>
<dbReference type="PANTHER" id="PTHR45982">
    <property type="entry name" value="REGULATOR OF CHROMOSOME CONDENSATION"/>
    <property type="match status" value="1"/>
</dbReference>
<gene>
    <name evidence="5" type="ORF">ACFYKX_14340</name>
</gene>
<dbReference type="Gene3D" id="2.130.10.30">
    <property type="entry name" value="Regulator of chromosome condensation 1/beta-lactamase-inhibitor protein II"/>
    <property type="match status" value="2"/>
</dbReference>
<dbReference type="PRINTS" id="PR00633">
    <property type="entry name" value="RCCNDNSATION"/>
</dbReference>
<dbReference type="InterPro" id="IPR012854">
    <property type="entry name" value="Cu_amine_oxidase-like_N"/>
</dbReference>
<evidence type="ECO:0000313" key="5">
    <source>
        <dbReference type="EMBL" id="MFE8701775.1"/>
    </source>
</evidence>
<dbReference type="RefSeq" id="WP_389361744.1">
    <property type="nucleotide sequence ID" value="NZ_JBIACK010000006.1"/>
</dbReference>
<dbReference type="SUPFAM" id="SSF55383">
    <property type="entry name" value="Copper amine oxidase, domain N"/>
    <property type="match status" value="1"/>
</dbReference>
<accession>A0ABW6KFW5</accession>
<evidence type="ECO:0000259" key="4">
    <source>
        <dbReference type="Pfam" id="PF25390"/>
    </source>
</evidence>
<dbReference type="PROSITE" id="PS50012">
    <property type="entry name" value="RCC1_3"/>
    <property type="match status" value="3"/>
</dbReference>
<name>A0ABW6KFW5_9BACI</name>
<dbReference type="InterPro" id="IPR058923">
    <property type="entry name" value="RCC1-like_dom"/>
</dbReference>
<evidence type="ECO:0000256" key="2">
    <source>
        <dbReference type="ARBA" id="ARBA00022737"/>
    </source>
</evidence>
<keyword evidence="1" id="KW-0344">Guanine-nucleotide releasing factor</keyword>
<dbReference type="Pfam" id="PF25390">
    <property type="entry name" value="WD40_RLD"/>
    <property type="match status" value="1"/>
</dbReference>
<dbReference type="InterPro" id="IPR009091">
    <property type="entry name" value="RCC1/BLIP-II"/>
</dbReference>
<dbReference type="Pfam" id="PF07833">
    <property type="entry name" value="Cu_amine_oxidN1"/>
    <property type="match status" value="1"/>
</dbReference>
<sequence>MKKLLIICITTLLLLNIAIIDRVHAAGIKVIFNGEIMELSSSPVIENNSILVPLKDIFEAFNMDISWQEHDNGFYISDNERYIRILLDSNVSWVDGEVIGLETPAKMIGKTAFVPVQLIARAFNVTVDWDNGTNTITIKSNEKKKQPISNEDWYKNKVIKVVTGNTFSMALREDGTLSAWGFNSGVFGDGTDKDRLYIESIGNVKDWKDVSTGNYFAVLLKKNGTLWGVGSNYFGELGDGTSKNSRLSPKQIGDSNQWDKVFAKYHRAGAIKKDGSLWVWGLNEAGELGDGTKTNRLKPVKIGKNDWAEVSFGFSHTGAVKKDGTLWTWGFNGFGQLGIGNVKQQNITTPTQIGKERNWQSVSASGNYTIALKKDGTLWAWGVNQFGQMGNGLEEWNKVYNKPIQIGKDSNWAKIATRGSNAYALKKDGTLWMWGGEFNGNLVPTQVEKDKKWTAIAEGSESMAGSISLGVTSDNKVFAWGGNNNGQSAIGPSFVIENPTEIIFPTLVNSSCKPTRVMWDKAELKRGQIGKLAIVKDTPLYKKNNKTGSLEFSRTLKVGQEFRVYSKSNESGIMVYSVGGGYFVGASGDVKYQTPSKSKLAQLNEKCEIK</sequence>
<evidence type="ECO:0000259" key="3">
    <source>
        <dbReference type="Pfam" id="PF07833"/>
    </source>
</evidence>
<dbReference type="InterPro" id="IPR051553">
    <property type="entry name" value="Ran_GTPase-activating"/>
</dbReference>
<dbReference type="Proteomes" id="UP001601059">
    <property type="component" value="Unassembled WGS sequence"/>
</dbReference>
<evidence type="ECO:0000313" key="6">
    <source>
        <dbReference type="Proteomes" id="UP001601059"/>
    </source>
</evidence>
<dbReference type="SUPFAM" id="SSF50985">
    <property type="entry name" value="RCC1/BLIP-II"/>
    <property type="match status" value="2"/>
</dbReference>
<keyword evidence="6" id="KW-1185">Reference proteome</keyword>
<dbReference type="InterPro" id="IPR000408">
    <property type="entry name" value="Reg_chr_condens"/>
</dbReference>
<dbReference type="EMBL" id="JBIACK010000006">
    <property type="protein sequence ID" value="MFE8701775.1"/>
    <property type="molecule type" value="Genomic_DNA"/>
</dbReference>
<protein>
    <submittedName>
        <fullName evidence="5">Stalk domain-containing protein</fullName>
    </submittedName>
</protein>
<dbReference type="Gene3D" id="3.30.457.10">
    <property type="entry name" value="Copper amine oxidase-like, N-terminal domain"/>
    <property type="match status" value="1"/>
</dbReference>
<feature type="domain" description="Copper amine oxidase-like N-terminal" evidence="3">
    <location>
        <begin position="32"/>
        <end position="138"/>
    </location>
</feature>
<evidence type="ECO:0000256" key="1">
    <source>
        <dbReference type="ARBA" id="ARBA00022658"/>
    </source>
</evidence>
<comment type="caution">
    <text evidence="5">The sequence shown here is derived from an EMBL/GenBank/DDBJ whole genome shotgun (WGS) entry which is preliminary data.</text>
</comment>
<reference evidence="5 6" key="1">
    <citation type="submission" date="2024-08" db="EMBL/GenBank/DDBJ databases">
        <title>Two novel Cytobacillus novel species.</title>
        <authorList>
            <person name="Liu G."/>
        </authorList>
    </citation>
    <scope>NUCLEOTIDE SEQUENCE [LARGE SCALE GENOMIC DNA]</scope>
    <source>
        <strain evidence="5 6">FJAT-54145</strain>
    </source>
</reference>
<organism evidence="5 6">
    <name type="scientific">Cytobacillus spartinae</name>
    <dbReference type="NCBI Taxonomy" id="3299023"/>
    <lineage>
        <taxon>Bacteria</taxon>
        <taxon>Bacillati</taxon>
        <taxon>Bacillota</taxon>
        <taxon>Bacilli</taxon>
        <taxon>Bacillales</taxon>
        <taxon>Bacillaceae</taxon>
        <taxon>Cytobacillus</taxon>
    </lineage>
</organism>
<proteinExistence type="predicted"/>
<dbReference type="Pfam" id="PF13540">
    <property type="entry name" value="RCC1_2"/>
    <property type="match status" value="1"/>
</dbReference>